<dbReference type="PANTHER" id="PTHR37326:SF1">
    <property type="entry name" value="BLL3975 PROTEIN"/>
    <property type="match status" value="1"/>
</dbReference>
<evidence type="ECO:0000256" key="3">
    <source>
        <dbReference type="ARBA" id="ARBA00022801"/>
    </source>
</evidence>
<name>A0A840RAK3_9NEIS</name>
<organism evidence="6 7">
    <name type="scientific">Silvimonas terrae</name>
    <dbReference type="NCBI Taxonomy" id="300266"/>
    <lineage>
        <taxon>Bacteria</taxon>
        <taxon>Pseudomonadati</taxon>
        <taxon>Pseudomonadota</taxon>
        <taxon>Betaproteobacteria</taxon>
        <taxon>Neisseriales</taxon>
        <taxon>Chitinibacteraceae</taxon>
        <taxon>Silvimonas</taxon>
    </lineage>
</organism>
<protein>
    <recommendedName>
        <fullName evidence="5">Succinylglutamate desuccinylase/Aspartoacylase catalytic domain-containing protein</fullName>
    </recommendedName>
</protein>
<gene>
    <name evidence="6" type="ORF">HNQ50_000041</name>
</gene>
<dbReference type="Proteomes" id="UP000543030">
    <property type="component" value="Unassembled WGS sequence"/>
</dbReference>
<dbReference type="GO" id="GO:0016788">
    <property type="term" value="F:hydrolase activity, acting on ester bonds"/>
    <property type="evidence" value="ECO:0007669"/>
    <property type="project" value="InterPro"/>
</dbReference>
<dbReference type="PANTHER" id="PTHR37326">
    <property type="entry name" value="BLL3975 PROTEIN"/>
    <property type="match status" value="1"/>
</dbReference>
<evidence type="ECO:0000256" key="2">
    <source>
        <dbReference type="ARBA" id="ARBA00022723"/>
    </source>
</evidence>
<feature type="domain" description="Succinylglutamate desuccinylase/Aspartoacylase catalytic" evidence="5">
    <location>
        <begin position="32"/>
        <end position="270"/>
    </location>
</feature>
<comment type="cofactor">
    <cofactor evidence="1">
        <name>Zn(2+)</name>
        <dbReference type="ChEBI" id="CHEBI:29105"/>
    </cofactor>
</comment>
<dbReference type="GO" id="GO:0046872">
    <property type="term" value="F:metal ion binding"/>
    <property type="evidence" value="ECO:0007669"/>
    <property type="project" value="UniProtKB-KW"/>
</dbReference>
<dbReference type="CDD" id="cd06250">
    <property type="entry name" value="M14_PaAOTO_like"/>
    <property type="match status" value="1"/>
</dbReference>
<dbReference type="InterPro" id="IPR053138">
    <property type="entry name" value="N-alpha-Ac-DABA_deacetylase"/>
</dbReference>
<dbReference type="RefSeq" id="WP_184096356.1">
    <property type="nucleotide sequence ID" value="NZ_JACHHN010000001.1"/>
</dbReference>
<keyword evidence="2" id="KW-0479">Metal-binding</keyword>
<dbReference type="Gene3D" id="3.40.630.10">
    <property type="entry name" value="Zn peptidases"/>
    <property type="match status" value="1"/>
</dbReference>
<dbReference type="Pfam" id="PF24827">
    <property type="entry name" value="AstE_AspA_cat"/>
    <property type="match status" value="1"/>
</dbReference>
<comment type="caution">
    <text evidence="6">The sequence shown here is derived from an EMBL/GenBank/DDBJ whole genome shotgun (WGS) entry which is preliminary data.</text>
</comment>
<dbReference type="SUPFAM" id="SSF53187">
    <property type="entry name" value="Zn-dependent exopeptidases"/>
    <property type="match status" value="1"/>
</dbReference>
<dbReference type="AlphaFoldDB" id="A0A840RAK3"/>
<keyword evidence="7" id="KW-1185">Reference proteome</keyword>
<keyword evidence="4" id="KW-0862">Zinc</keyword>
<evidence type="ECO:0000256" key="4">
    <source>
        <dbReference type="ARBA" id="ARBA00022833"/>
    </source>
</evidence>
<dbReference type="InterPro" id="IPR055438">
    <property type="entry name" value="AstE_AspA_cat"/>
</dbReference>
<evidence type="ECO:0000256" key="1">
    <source>
        <dbReference type="ARBA" id="ARBA00001947"/>
    </source>
</evidence>
<keyword evidence="3" id="KW-0378">Hydrolase</keyword>
<sequence length="386" mass="41293">MTYLKQDISLPGMGPGIAPRLVTHTFGNPHSGKSAYIQAGLHGDEHPGLLVIQHLLVLLKSLDQQGAIAGCVTLVPYANPIGMAQRVFGPIVGRFDFENGENFNRNYPTLSDAVREQVASGKGAGMTARDWKAFFQAQLDAQQPPRHVTGAMKLELSRLAMAHDVVLDLHCDTDAIAHLYASRLQSARACKLANQIGAPVVLVEEPESGGYSGGNSFDQMHANAWSALVEAGLFTPETAGFAATVELRGQIDISDELAQNDAEAILDFLAQEGVLSQEAATGKPRPHGAAQVYPLEAASHIPCPCSGVVVYLKEPGQQVLKGEVIAEIVTLDGDQFNERVPIVSDVDGVLVVRQLHRLVRNGQRAAFVAGHALQPGHRSSKLALDF</sequence>
<accession>A0A840RAK3</accession>
<proteinExistence type="predicted"/>
<reference evidence="6 7" key="1">
    <citation type="submission" date="2020-08" db="EMBL/GenBank/DDBJ databases">
        <title>Genomic Encyclopedia of Type Strains, Phase IV (KMG-IV): sequencing the most valuable type-strain genomes for metagenomic binning, comparative biology and taxonomic classification.</title>
        <authorList>
            <person name="Goeker M."/>
        </authorList>
    </citation>
    <scope>NUCLEOTIDE SEQUENCE [LARGE SCALE GENOMIC DNA]</scope>
    <source>
        <strain evidence="6 7">DSM 18233</strain>
    </source>
</reference>
<evidence type="ECO:0000313" key="7">
    <source>
        <dbReference type="Proteomes" id="UP000543030"/>
    </source>
</evidence>
<evidence type="ECO:0000259" key="5">
    <source>
        <dbReference type="Pfam" id="PF24827"/>
    </source>
</evidence>
<dbReference type="EMBL" id="JACHHN010000001">
    <property type="protein sequence ID" value="MBB5189331.1"/>
    <property type="molecule type" value="Genomic_DNA"/>
</dbReference>
<evidence type="ECO:0000313" key="6">
    <source>
        <dbReference type="EMBL" id="MBB5189331.1"/>
    </source>
</evidence>